<dbReference type="PANTHER" id="PTHR43501:SF1">
    <property type="entry name" value="CYTOSOL NON-SPECIFIC DIPEPTIDASE"/>
    <property type="match status" value="1"/>
</dbReference>
<dbReference type="GO" id="GO:0006508">
    <property type="term" value="P:proteolysis"/>
    <property type="evidence" value="ECO:0007669"/>
    <property type="project" value="InterPro"/>
</dbReference>
<dbReference type="EMBL" id="AJWY01007036">
    <property type="protein sequence ID" value="EKC65172.1"/>
    <property type="molecule type" value="Genomic_DNA"/>
</dbReference>
<dbReference type="AlphaFoldDB" id="K1SX33"/>
<dbReference type="SUPFAM" id="SSF55031">
    <property type="entry name" value="Bacterial exopeptidase dimerisation domain"/>
    <property type="match status" value="1"/>
</dbReference>
<dbReference type="GO" id="GO:0005829">
    <property type="term" value="C:cytosol"/>
    <property type="evidence" value="ECO:0007669"/>
    <property type="project" value="TreeGrafter"/>
</dbReference>
<feature type="domain" description="Peptidase M20 dimerisation" evidence="1">
    <location>
        <begin position="65"/>
        <end position="146"/>
    </location>
</feature>
<dbReference type="Pfam" id="PF07687">
    <property type="entry name" value="M20_dimer"/>
    <property type="match status" value="1"/>
</dbReference>
<accession>K1SX33</accession>
<dbReference type="SUPFAM" id="SSF53187">
    <property type="entry name" value="Zn-dependent exopeptidases"/>
    <property type="match status" value="1"/>
</dbReference>
<gene>
    <name evidence="2" type="ORF">LEA_10467</name>
</gene>
<feature type="non-terminal residue" evidence="2">
    <location>
        <position position="1"/>
    </location>
</feature>
<dbReference type="PANTHER" id="PTHR43501">
    <property type="entry name" value="CYTOSOL NON-SPECIFIC DIPEPTIDASE"/>
    <property type="match status" value="1"/>
</dbReference>
<dbReference type="PRINTS" id="PR00934">
    <property type="entry name" value="XHISDIPTASE"/>
</dbReference>
<organism evidence="2">
    <name type="scientific">human gut metagenome</name>
    <dbReference type="NCBI Taxonomy" id="408170"/>
    <lineage>
        <taxon>unclassified sequences</taxon>
        <taxon>metagenomes</taxon>
        <taxon>organismal metagenomes</taxon>
    </lineage>
</organism>
<dbReference type="Gene3D" id="3.40.630.10">
    <property type="entry name" value="Zn peptidases"/>
    <property type="match status" value="2"/>
</dbReference>
<comment type="caution">
    <text evidence="2">The sequence shown here is derived from an EMBL/GenBank/DDBJ whole genome shotgun (WGS) entry which is preliminary data.</text>
</comment>
<proteinExistence type="predicted"/>
<evidence type="ECO:0000259" key="1">
    <source>
        <dbReference type="Pfam" id="PF07687"/>
    </source>
</evidence>
<dbReference type="FunFam" id="3.40.630.10:FF:000018">
    <property type="entry name" value="Aminoacyl-histidine dipeptidase PepD"/>
    <property type="match status" value="1"/>
</dbReference>
<feature type="non-terminal residue" evidence="2">
    <location>
        <position position="313"/>
    </location>
</feature>
<dbReference type="GO" id="GO:0070573">
    <property type="term" value="F:metallodipeptidase activity"/>
    <property type="evidence" value="ECO:0007669"/>
    <property type="project" value="TreeGrafter"/>
</dbReference>
<reference evidence="2" key="1">
    <citation type="journal article" date="2013" name="Environ. Microbiol.">
        <title>Microbiota from the distal guts of lean and obese adolescents exhibit partial functional redundancy besides clear differences in community structure.</title>
        <authorList>
            <person name="Ferrer M."/>
            <person name="Ruiz A."/>
            <person name="Lanza F."/>
            <person name="Haange S.B."/>
            <person name="Oberbach A."/>
            <person name="Till H."/>
            <person name="Bargiela R."/>
            <person name="Campoy C."/>
            <person name="Segura M.T."/>
            <person name="Richter M."/>
            <person name="von Bergen M."/>
            <person name="Seifert J."/>
            <person name="Suarez A."/>
        </authorList>
    </citation>
    <scope>NUCLEOTIDE SEQUENCE</scope>
</reference>
<protein>
    <submittedName>
        <fullName evidence="2">Aminoacyl-histidine dipeptidase</fullName>
    </submittedName>
</protein>
<evidence type="ECO:0000313" key="2">
    <source>
        <dbReference type="EMBL" id="EKC65172.1"/>
    </source>
</evidence>
<sequence length="313" mass="33992">TTDEETGMDGAKNIDTSSLRGKMMINLDSEDEGVFTVSCAGGNRTRCILPIKREEYDGETLKITVSGLKGGHSGTEIHRGRANADMLLGRILNYVLPICEARIISVDGGLKDNAIPTSAEAIVKTRNPEELKKAVCEISEVIKNDYSSVDDGIVIDVKEAASKEKAANADSTEKAVAMLSALPCGLISMSRDIEGLPETSLNLGILKTEESEISAEFCIRSSVLLKKEELKNRLALIMRAIGGKVISFGDYPAWEYKKDSRLRSVMTEVYEKMYKNEPVITAIHGGVECGLFSDKIDGLDCVSIGPNLKDIHT</sequence>
<dbReference type="InterPro" id="IPR011650">
    <property type="entry name" value="Peptidase_M20_dimer"/>
</dbReference>
<dbReference type="InterPro" id="IPR001160">
    <property type="entry name" value="Peptidase_M20C"/>
</dbReference>
<dbReference type="InterPro" id="IPR036264">
    <property type="entry name" value="Bact_exopeptidase_dim_dom"/>
</dbReference>
<name>K1SX33_9ZZZZ</name>